<evidence type="ECO:0000313" key="2">
    <source>
        <dbReference type="Proteomes" id="UP001215280"/>
    </source>
</evidence>
<sequence length="366" mass="39690">MVSSAPSTPPPNPLSDLFGAMDEESPIVLSLTTAQKRSHAVATDGTASDNKNDIPALVLPTNQNAISALQHYSERKRLRADQTTEVTLLINDPPAFRHAKLLATLLHVSNQVAAVVTAQPTFEVTSHLEKNIYNYAAAILLSSKISAYKGAIPTNTLLVHLFFTMFMHAHGRDFQNILKKHRFDLPAGIENNPADFAKVVTVVQDAFTQLRSKFKKALLVSVAVSKADKTIAPAADHQNIFKLTQTFVDGTQCTVTIELCARVALMASQFNCKVFLQDSGPKFWDKLDSSLASIRSQAKGDAKKITRAFRHVLTKDQNEHGVKDYALTDGAVDNFQQEVDDLIDAGTTDLATSVAVAAPAAQPGAE</sequence>
<reference evidence="1" key="1">
    <citation type="submission" date="2023-03" db="EMBL/GenBank/DDBJ databases">
        <title>Massive genome expansion in bonnet fungi (Mycena s.s.) driven by repeated elements and novel gene families across ecological guilds.</title>
        <authorList>
            <consortium name="Lawrence Berkeley National Laboratory"/>
            <person name="Harder C.B."/>
            <person name="Miyauchi S."/>
            <person name="Viragh M."/>
            <person name="Kuo A."/>
            <person name="Thoen E."/>
            <person name="Andreopoulos B."/>
            <person name="Lu D."/>
            <person name="Skrede I."/>
            <person name="Drula E."/>
            <person name="Henrissat B."/>
            <person name="Morin E."/>
            <person name="Kohler A."/>
            <person name="Barry K."/>
            <person name="LaButti K."/>
            <person name="Morin E."/>
            <person name="Salamov A."/>
            <person name="Lipzen A."/>
            <person name="Mereny Z."/>
            <person name="Hegedus B."/>
            <person name="Baldrian P."/>
            <person name="Stursova M."/>
            <person name="Weitz H."/>
            <person name="Taylor A."/>
            <person name="Grigoriev I.V."/>
            <person name="Nagy L.G."/>
            <person name="Martin F."/>
            <person name="Kauserud H."/>
        </authorList>
    </citation>
    <scope>NUCLEOTIDE SEQUENCE</scope>
    <source>
        <strain evidence="1">CBHHK188m</strain>
    </source>
</reference>
<accession>A0AAD7JPT9</accession>
<keyword evidence="2" id="KW-1185">Reference proteome</keyword>
<name>A0AAD7JPT9_9AGAR</name>
<dbReference type="AlphaFoldDB" id="A0AAD7JPT9"/>
<dbReference type="Proteomes" id="UP001215280">
    <property type="component" value="Unassembled WGS sequence"/>
</dbReference>
<comment type="caution">
    <text evidence="1">The sequence shown here is derived from an EMBL/GenBank/DDBJ whole genome shotgun (WGS) entry which is preliminary data.</text>
</comment>
<evidence type="ECO:0000313" key="1">
    <source>
        <dbReference type="EMBL" id="KAJ7767877.1"/>
    </source>
</evidence>
<dbReference type="EMBL" id="JARJLG010000029">
    <property type="protein sequence ID" value="KAJ7767877.1"/>
    <property type="molecule type" value="Genomic_DNA"/>
</dbReference>
<proteinExistence type="predicted"/>
<gene>
    <name evidence="1" type="ORF">DFH07DRAFT_769402</name>
</gene>
<protein>
    <submittedName>
        <fullName evidence="1">Uncharacterized protein</fullName>
    </submittedName>
</protein>
<organism evidence="1 2">
    <name type="scientific">Mycena maculata</name>
    <dbReference type="NCBI Taxonomy" id="230809"/>
    <lineage>
        <taxon>Eukaryota</taxon>
        <taxon>Fungi</taxon>
        <taxon>Dikarya</taxon>
        <taxon>Basidiomycota</taxon>
        <taxon>Agaricomycotina</taxon>
        <taxon>Agaricomycetes</taxon>
        <taxon>Agaricomycetidae</taxon>
        <taxon>Agaricales</taxon>
        <taxon>Marasmiineae</taxon>
        <taxon>Mycenaceae</taxon>
        <taxon>Mycena</taxon>
    </lineage>
</organism>